<reference evidence="1 2" key="1">
    <citation type="journal article" date="2023" name="bioRxiv">
        <title>Genome report: Whole genome sequence and annotation of Penstemon davidsonii.</title>
        <authorList>
            <person name="Ostevik K.L."/>
            <person name="Alabady M."/>
            <person name="Zhang M."/>
            <person name="Rausher M.D."/>
        </authorList>
    </citation>
    <scope>NUCLEOTIDE SEQUENCE [LARGE SCALE GENOMIC DNA]</scope>
    <source>
        <strain evidence="1">DNT005</strain>
        <tissue evidence="1">Whole leaf</tissue>
    </source>
</reference>
<dbReference type="PANTHER" id="PTHR33710:SF77">
    <property type="entry name" value="DNASE I-LIKE SUPERFAMILY PROTEIN"/>
    <property type="match status" value="1"/>
</dbReference>
<comment type="caution">
    <text evidence="1">The sequence shown here is derived from an EMBL/GenBank/DDBJ whole genome shotgun (WGS) entry which is preliminary data.</text>
</comment>
<keyword evidence="2" id="KW-1185">Reference proteome</keyword>
<dbReference type="PANTHER" id="PTHR33710">
    <property type="entry name" value="BNAC02G09200D PROTEIN"/>
    <property type="match status" value="1"/>
</dbReference>
<dbReference type="Gene3D" id="3.60.10.10">
    <property type="entry name" value="Endonuclease/exonuclease/phosphatase"/>
    <property type="match status" value="1"/>
</dbReference>
<dbReference type="InterPro" id="IPR036691">
    <property type="entry name" value="Endo/exonu/phosph_ase_sf"/>
</dbReference>
<evidence type="ECO:0008006" key="3">
    <source>
        <dbReference type="Google" id="ProtNLM"/>
    </source>
</evidence>
<evidence type="ECO:0000313" key="2">
    <source>
        <dbReference type="Proteomes" id="UP001291926"/>
    </source>
</evidence>
<proteinExistence type="predicted"/>
<organism evidence="1 2">
    <name type="scientific">Penstemon davidsonii</name>
    <dbReference type="NCBI Taxonomy" id="160366"/>
    <lineage>
        <taxon>Eukaryota</taxon>
        <taxon>Viridiplantae</taxon>
        <taxon>Streptophyta</taxon>
        <taxon>Embryophyta</taxon>
        <taxon>Tracheophyta</taxon>
        <taxon>Spermatophyta</taxon>
        <taxon>Magnoliopsida</taxon>
        <taxon>eudicotyledons</taxon>
        <taxon>Gunneridae</taxon>
        <taxon>Pentapetalae</taxon>
        <taxon>asterids</taxon>
        <taxon>lamiids</taxon>
        <taxon>Lamiales</taxon>
        <taxon>Plantaginaceae</taxon>
        <taxon>Cheloneae</taxon>
        <taxon>Penstemon</taxon>
    </lineage>
</organism>
<name>A0ABR0DML8_9LAMI</name>
<protein>
    <recommendedName>
        <fullName evidence="3">Reverse transcriptase</fullName>
    </recommendedName>
</protein>
<sequence>CFRNISEKSRKVSNICLTETYTRNEILIHGVDYQVIHAVIDSRRNGGWLCSGVYANPNATFRENLWSAIEEVGAFVGLPWLLTGDFNEVLSVQEKRGGNLPVLSRCNRFKDMIDACGLIDLGFRGPKFTWSDSRVGLAKIRERIDRCLANVGWQELFPESMVLHLPRTHSDHHPLLTLCDGMAQPPPVKPFRFELAWTTNDQCKELVAAIWKDAPSIFGAIDRLPKIMREWNRNSFGNIFENKRRLLARINGIQKCLCQEENPFLSSLEKYLIEEYNEILKQEELFWFQKSRTQWLSQGDRNTRFYHMTTISRRRRNKITALKINAFNALNNMDCPYAGGLNQDWKWIWRFKCSEKIKFFIWLCQHNSIATNALRLLGMPWESRLSHTLRSGNCCADALAAKGYNVPGGLQVWEEPPEDLLPLLVKDSN</sequence>
<dbReference type="SUPFAM" id="SSF56219">
    <property type="entry name" value="DNase I-like"/>
    <property type="match status" value="1"/>
</dbReference>
<gene>
    <name evidence="1" type="ORF">RD792_001150</name>
</gene>
<dbReference type="EMBL" id="JAYDYQ010001087">
    <property type="protein sequence ID" value="KAK4490473.1"/>
    <property type="molecule type" value="Genomic_DNA"/>
</dbReference>
<accession>A0ABR0DML8</accession>
<dbReference type="Proteomes" id="UP001291926">
    <property type="component" value="Unassembled WGS sequence"/>
</dbReference>
<evidence type="ECO:0000313" key="1">
    <source>
        <dbReference type="EMBL" id="KAK4490473.1"/>
    </source>
</evidence>
<feature type="non-terminal residue" evidence="1">
    <location>
        <position position="1"/>
    </location>
</feature>